<organism evidence="1 2">
    <name type="scientific">Petrotoga miotherma DSM 10691</name>
    <dbReference type="NCBI Taxonomy" id="1434326"/>
    <lineage>
        <taxon>Bacteria</taxon>
        <taxon>Thermotogati</taxon>
        <taxon>Thermotogota</taxon>
        <taxon>Thermotogae</taxon>
        <taxon>Petrotogales</taxon>
        <taxon>Petrotogaceae</taxon>
        <taxon>Petrotoga</taxon>
    </lineage>
</organism>
<accession>A0A2K1P993</accession>
<evidence type="ECO:0000313" key="2">
    <source>
        <dbReference type="Proteomes" id="UP000236199"/>
    </source>
</evidence>
<keyword evidence="2" id="KW-1185">Reference proteome</keyword>
<dbReference type="EMBL" id="AZRM01000036">
    <property type="protein sequence ID" value="PNR99375.1"/>
    <property type="molecule type" value="Genomic_DNA"/>
</dbReference>
<sequence>MKKFVVILLTVVLLSGGVFVFGGDDEGIASFESLNPGEIVSYIEESW</sequence>
<proteinExistence type="predicted"/>
<comment type="caution">
    <text evidence="1">The sequence shown here is derived from an EMBL/GenBank/DDBJ whole genome shotgun (WGS) entry which is preliminary data.</text>
</comment>
<name>A0A2K1P993_9BACT</name>
<gene>
    <name evidence="1" type="ORF">X928_07430</name>
</gene>
<evidence type="ECO:0000313" key="1">
    <source>
        <dbReference type="EMBL" id="PNR99375.1"/>
    </source>
</evidence>
<reference evidence="1 2" key="1">
    <citation type="submission" date="2013-12" db="EMBL/GenBank/DDBJ databases">
        <title>Comparative genomics of Petrotoga isolates.</title>
        <authorList>
            <person name="Nesbo C.L."/>
            <person name="Charchuk R."/>
            <person name="Chow K."/>
        </authorList>
    </citation>
    <scope>NUCLEOTIDE SEQUENCE [LARGE SCALE GENOMIC DNA]</scope>
    <source>
        <strain evidence="1 2">DSM 10691</strain>
    </source>
</reference>
<dbReference type="AlphaFoldDB" id="A0A2K1P993"/>
<protein>
    <submittedName>
        <fullName evidence="1">Uncharacterized protein</fullName>
    </submittedName>
</protein>
<dbReference type="Proteomes" id="UP000236199">
    <property type="component" value="Unassembled WGS sequence"/>
</dbReference>
<dbReference type="RefSeq" id="WP_155811043.1">
    <property type="nucleotide sequence ID" value="NZ_AZRM01000036.1"/>
</dbReference>